<organism evidence="1 2">
    <name type="scientific">Tistrella arctica</name>
    <dbReference type="NCBI Taxonomy" id="3133430"/>
    <lineage>
        <taxon>Bacteria</taxon>
        <taxon>Pseudomonadati</taxon>
        <taxon>Pseudomonadota</taxon>
        <taxon>Alphaproteobacteria</taxon>
        <taxon>Geminicoccales</taxon>
        <taxon>Geminicoccaceae</taxon>
        <taxon>Tistrella</taxon>
    </lineage>
</organism>
<name>A0ABU9YH54_9PROT</name>
<sequence>MKLEDLSDDPEQYADAVTSVQVRARAGALRDRAARKEVSDPQRFKDLRMAKRFEQIAEALERVDR</sequence>
<dbReference type="RefSeq" id="WP_345937036.1">
    <property type="nucleotide sequence ID" value="NZ_JBBKTW010000002.1"/>
</dbReference>
<reference evidence="1 2" key="1">
    <citation type="submission" date="2024-03" db="EMBL/GenBank/DDBJ databases">
        <title>High-quality draft genome sequencing of Tistrella sp. BH-R2-4.</title>
        <authorList>
            <person name="Dong C."/>
        </authorList>
    </citation>
    <scope>NUCLEOTIDE SEQUENCE [LARGE SCALE GENOMIC DNA]</scope>
    <source>
        <strain evidence="1 2">BH-R2-4</strain>
    </source>
</reference>
<evidence type="ECO:0000313" key="2">
    <source>
        <dbReference type="Proteomes" id="UP001413721"/>
    </source>
</evidence>
<proteinExistence type="predicted"/>
<protein>
    <submittedName>
        <fullName evidence="1">Uncharacterized protein</fullName>
    </submittedName>
</protein>
<keyword evidence="2" id="KW-1185">Reference proteome</keyword>
<gene>
    <name evidence="1" type="ORF">WG926_07260</name>
</gene>
<comment type="caution">
    <text evidence="1">The sequence shown here is derived from an EMBL/GenBank/DDBJ whole genome shotgun (WGS) entry which is preliminary data.</text>
</comment>
<dbReference type="Proteomes" id="UP001413721">
    <property type="component" value="Unassembled WGS sequence"/>
</dbReference>
<accession>A0ABU9YH54</accession>
<evidence type="ECO:0000313" key="1">
    <source>
        <dbReference type="EMBL" id="MEN2988097.1"/>
    </source>
</evidence>
<dbReference type="EMBL" id="JBBKTW010000002">
    <property type="protein sequence ID" value="MEN2988097.1"/>
    <property type="molecule type" value="Genomic_DNA"/>
</dbReference>